<feature type="active site" evidence="7">
    <location>
        <position position="106"/>
    </location>
</feature>
<dbReference type="CTD" id="36373702"/>
<dbReference type="EMBL" id="LN609407">
    <property type="protein sequence ID" value="CEF61334.1"/>
    <property type="molecule type" value="Genomic_DNA"/>
</dbReference>
<evidence type="ECO:0000256" key="8">
    <source>
        <dbReference type="RuleBase" id="RU361183"/>
    </source>
</evidence>
<dbReference type="WBParaSite" id="SRAE_0000046000.1">
    <property type="protein sequence ID" value="SRAE_0000046000.1"/>
    <property type="gene ID" value="WBGene00256204"/>
</dbReference>
<dbReference type="PANTHER" id="PTHR10127">
    <property type="entry name" value="DISCOIDIN, CUB, EGF, LAMININ , AND ZINC METALLOPROTEASE DOMAIN CONTAINING"/>
    <property type="match status" value="1"/>
</dbReference>
<evidence type="ECO:0000256" key="1">
    <source>
        <dbReference type="ARBA" id="ARBA00004613"/>
    </source>
</evidence>
<dbReference type="Gene3D" id="3.40.390.10">
    <property type="entry name" value="Collagenase (Catalytic Domain)"/>
    <property type="match status" value="1"/>
</dbReference>
<dbReference type="GO" id="GO:0008270">
    <property type="term" value="F:zinc ion binding"/>
    <property type="evidence" value="ECO:0007669"/>
    <property type="project" value="UniProtKB-UniRule"/>
</dbReference>
<keyword evidence="7 8" id="KW-0862">Zinc</keyword>
<reference evidence="12" key="3">
    <citation type="submission" date="2020-12" db="UniProtKB">
        <authorList>
            <consortium name="WormBaseParasite"/>
        </authorList>
    </citation>
    <scope>IDENTIFICATION</scope>
</reference>
<dbReference type="RefSeq" id="XP_024500543.1">
    <property type="nucleotide sequence ID" value="XM_024646353.1"/>
</dbReference>
<evidence type="ECO:0000256" key="6">
    <source>
        <dbReference type="PIRNR" id="PIRNR036365"/>
    </source>
</evidence>
<sequence length="359" mass="40584">MLIKKSLKNLKKNRAYKKNSSFKWTFPIPYFIEAGVDQTIVDNALKNMEKETCITFKKTAPFNDKPGLRIYKGTGCWSFVGPTYKDKPQPVSIDNGCDWNGIIQHEVSHALGLFHEQSRPDRDDYIGLNLNNVLPNQRYNYDKSSIASTETFGLPYDYGSVMHYDKKAFSSNGGLTMIPKNKDYLNTIGQYEKMQFNDIKLINLVFCSGKCKRGVKCNNGGYENPIKCGTCKCPSMLEGNTCNNVRRNPSNCGQPNDIVASNAFKSLKLQGVKDCVFRISAKGGKKPEIVIEREKFNGTDHCFPEISLEVKFNKDLTITGPTFCGSIQNKKITAEGSQLLFQYVGTRRDHFLQLKYRSV</sequence>
<dbReference type="Pfam" id="PF01400">
    <property type="entry name" value="Astacin"/>
    <property type="match status" value="1"/>
</dbReference>
<dbReference type="Proteomes" id="UP000035682">
    <property type="component" value="Unplaced"/>
</dbReference>
<keyword evidence="3" id="KW-0732">Signal</keyword>
<organism evidence="10">
    <name type="scientific">Strongyloides ratti</name>
    <name type="common">Parasitic roundworm</name>
    <dbReference type="NCBI Taxonomy" id="34506"/>
    <lineage>
        <taxon>Eukaryota</taxon>
        <taxon>Metazoa</taxon>
        <taxon>Ecdysozoa</taxon>
        <taxon>Nematoda</taxon>
        <taxon>Chromadorea</taxon>
        <taxon>Rhabditida</taxon>
        <taxon>Tylenchina</taxon>
        <taxon>Panagrolaimomorpha</taxon>
        <taxon>Strongyloidoidea</taxon>
        <taxon>Strongyloididae</taxon>
        <taxon>Strongyloides</taxon>
    </lineage>
</organism>
<reference evidence="11" key="1">
    <citation type="submission" date="2014-09" db="EMBL/GenBank/DDBJ databases">
        <authorList>
            <person name="Martin A.A."/>
        </authorList>
    </citation>
    <scope>NUCLEOTIDE SEQUENCE</scope>
    <source>
        <strain evidence="11">ED321</strain>
    </source>
</reference>
<feature type="binding site" evidence="7">
    <location>
        <position position="115"/>
    </location>
    <ligand>
        <name>Zn(2+)</name>
        <dbReference type="ChEBI" id="CHEBI:29105"/>
        <note>catalytic</note>
    </ligand>
</feature>
<dbReference type="SMART" id="SM00235">
    <property type="entry name" value="ZnMc"/>
    <property type="match status" value="1"/>
</dbReference>
<dbReference type="GO" id="GO:0005576">
    <property type="term" value="C:extracellular region"/>
    <property type="evidence" value="ECO:0007669"/>
    <property type="project" value="UniProtKB-SubCell"/>
</dbReference>
<accession>A0A090L1I6</accession>
<keyword evidence="11" id="KW-1185">Reference proteome</keyword>
<dbReference type="OMA" id="FIANNEC"/>
<gene>
    <name evidence="10 12 13" type="ORF">SRAE_0000046000</name>
</gene>
<keyword evidence="7 8" id="KW-0645">Protease</keyword>
<name>A0A090L1I6_STRRB</name>
<evidence type="ECO:0000313" key="10">
    <source>
        <dbReference type="EMBL" id="CEF61334.1"/>
    </source>
</evidence>
<keyword evidence="7 8" id="KW-0482">Metalloprotease</keyword>
<keyword evidence="7 8" id="KW-0479">Metal-binding</keyword>
<protein>
    <recommendedName>
        <fullName evidence="6">Zinc metalloproteinase</fullName>
    </recommendedName>
</protein>
<keyword evidence="5" id="KW-0325">Glycoprotein</keyword>
<evidence type="ECO:0000313" key="12">
    <source>
        <dbReference type="WBParaSite" id="SRAE_0000046000.1"/>
    </source>
</evidence>
<evidence type="ECO:0000256" key="4">
    <source>
        <dbReference type="ARBA" id="ARBA00023157"/>
    </source>
</evidence>
<keyword evidence="2 6" id="KW-0964">Secreted</keyword>
<dbReference type="PROSITE" id="PS51864">
    <property type="entry name" value="ASTACIN"/>
    <property type="match status" value="1"/>
</dbReference>
<dbReference type="GO" id="GO:0004222">
    <property type="term" value="F:metalloendopeptidase activity"/>
    <property type="evidence" value="ECO:0007669"/>
    <property type="project" value="UniProtKB-UniRule"/>
</dbReference>
<evidence type="ECO:0000259" key="9">
    <source>
        <dbReference type="PROSITE" id="PS51864"/>
    </source>
</evidence>
<evidence type="ECO:0000256" key="5">
    <source>
        <dbReference type="ARBA" id="ARBA00023180"/>
    </source>
</evidence>
<keyword evidence="4" id="KW-1015">Disulfide bond</keyword>
<dbReference type="InterPro" id="IPR034035">
    <property type="entry name" value="Astacin-like_dom"/>
</dbReference>
<comment type="caution">
    <text evidence="7">Lacks conserved residue(s) required for the propagation of feature annotation.</text>
</comment>
<comment type="cofactor">
    <cofactor evidence="7 8">
        <name>Zn(2+)</name>
        <dbReference type="ChEBI" id="CHEBI:29105"/>
    </cofactor>
    <text evidence="7 8">Binds 1 zinc ion per subunit.</text>
</comment>
<dbReference type="InterPro" id="IPR024079">
    <property type="entry name" value="MetalloPept_cat_dom_sf"/>
</dbReference>
<dbReference type="WormBase" id="SRAE_0000046000">
    <property type="protein sequence ID" value="SRP02002"/>
    <property type="gene ID" value="WBGene00256204"/>
</dbReference>
<dbReference type="GO" id="GO:0018996">
    <property type="term" value="P:molting cycle, collagen and cuticulin-based cuticle"/>
    <property type="evidence" value="ECO:0007669"/>
    <property type="project" value="InterPro"/>
</dbReference>
<feature type="binding site" evidence="7">
    <location>
        <position position="105"/>
    </location>
    <ligand>
        <name>Zn(2+)</name>
        <dbReference type="ChEBI" id="CHEBI:29105"/>
        <note>catalytic</note>
    </ligand>
</feature>
<feature type="binding site" evidence="7">
    <location>
        <position position="109"/>
    </location>
    <ligand>
        <name>Zn(2+)</name>
        <dbReference type="ChEBI" id="CHEBI:29105"/>
        <note>catalytic</note>
    </ligand>
</feature>
<dbReference type="PIRSF" id="PIRSF036365">
    <property type="entry name" value="Astacin_nematoda"/>
    <property type="match status" value="1"/>
</dbReference>
<dbReference type="GeneID" id="36373702"/>
<dbReference type="SUPFAM" id="SSF55486">
    <property type="entry name" value="Metalloproteases ('zincins'), catalytic domain"/>
    <property type="match status" value="1"/>
</dbReference>
<reference evidence="10" key="2">
    <citation type="submission" date="2014-09" db="EMBL/GenBank/DDBJ databases">
        <authorList>
            <person name="Aslett A.Martin."/>
        </authorList>
    </citation>
    <scope>NUCLEOTIDE SEQUENCE</scope>
    <source>
        <strain evidence="10">ED321 Heterogonic</strain>
    </source>
</reference>
<dbReference type="InterPro" id="IPR006026">
    <property type="entry name" value="Peptidase_Metallo"/>
</dbReference>
<keyword evidence="7 8" id="KW-0378">Hydrolase</keyword>
<evidence type="ECO:0000313" key="11">
    <source>
        <dbReference type="Proteomes" id="UP000035682"/>
    </source>
</evidence>
<dbReference type="InterPro" id="IPR001506">
    <property type="entry name" value="Peptidase_M12A"/>
</dbReference>
<dbReference type="OrthoDB" id="6156706at2759"/>
<evidence type="ECO:0000256" key="3">
    <source>
        <dbReference type="ARBA" id="ARBA00022729"/>
    </source>
</evidence>
<evidence type="ECO:0000256" key="7">
    <source>
        <dbReference type="PROSITE-ProRule" id="PRU01211"/>
    </source>
</evidence>
<dbReference type="CDD" id="cd04280">
    <property type="entry name" value="ZnMc_astacin_like"/>
    <property type="match status" value="1"/>
</dbReference>
<dbReference type="PANTHER" id="PTHR10127:SF831">
    <property type="entry name" value="ZINC METALLOPROTEINASE NAS-37"/>
    <property type="match status" value="1"/>
</dbReference>
<proteinExistence type="predicted"/>
<dbReference type="GO" id="GO:0006508">
    <property type="term" value="P:proteolysis"/>
    <property type="evidence" value="ECO:0007669"/>
    <property type="project" value="UniProtKB-KW"/>
</dbReference>
<feature type="domain" description="Peptidase M12A" evidence="9">
    <location>
        <begin position="14"/>
        <end position="208"/>
    </location>
</feature>
<evidence type="ECO:0000256" key="2">
    <source>
        <dbReference type="ARBA" id="ARBA00022525"/>
    </source>
</evidence>
<comment type="subcellular location">
    <subcellularLocation>
        <location evidence="1 6">Secreted</location>
    </subcellularLocation>
</comment>
<dbReference type="PRINTS" id="PR00480">
    <property type="entry name" value="ASTACIN"/>
</dbReference>
<dbReference type="AlphaFoldDB" id="A0A090L1I6"/>
<evidence type="ECO:0000313" key="13">
    <source>
        <dbReference type="WormBase" id="SRAE_0000046000"/>
    </source>
</evidence>
<dbReference type="InterPro" id="IPR017050">
    <property type="entry name" value="Metallopeptidase_nem"/>
</dbReference>